<feature type="compositionally biased region" description="Pro residues" evidence="1">
    <location>
        <begin position="514"/>
        <end position="537"/>
    </location>
</feature>
<feature type="region of interest" description="Disordered" evidence="1">
    <location>
        <begin position="558"/>
        <end position="580"/>
    </location>
</feature>
<dbReference type="SUPFAM" id="SSF52540">
    <property type="entry name" value="P-loop containing nucleoside triphosphate hydrolases"/>
    <property type="match status" value="1"/>
</dbReference>
<evidence type="ECO:0000256" key="1">
    <source>
        <dbReference type="SAM" id="MobiDB-lite"/>
    </source>
</evidence>
<evidence type="ECO:0000313" key="3">
    <source>
        <dbReference type="EMBL" id="ANS29641.1"/>
    </source>
</evidence>
<feature type="compositionally biased region" description="Polar residues" evidence="1">
    <location>
        <begin position="1"/>
        <end position="14"/>
    </location>
</feature>
<evidence type="ECO:0000313" key="4">
    <source>
        <dbReference type="Proteomes" id="UP000186108"/>
    </source>
</evidence>
<dbReference type="PANTHER" id="PTHR30121">
    <property type="entry name" value="UNCHARACTERIZED PROTEIN YJGR-RELATED"/>
    <property type="match status" value="1"/>
</dbReference>
<sequence length="580" mass="60073">MTRQSQDGGATSTPAERAAAARAAAAEAARIAAEAAAAAEAAEQVARDAEAAENRAPADVAAPSGAAADIAAGYSSEGAALELGTVVLDGAVDPAARVRIPLATVNRHGLVAGATGTGKTKTLQGIAEQLSAAGVPVVMADVKGDLSGLSQPGAAGDKITARASETGDGEWRPAGSPVEFLSLGTEGLGIPVRATITAFGPILLAKVLGLNETQESTLGLIFHWADVQGLALLDLLDLRSVIAHLISAEGKADLKGIGGVSPATAGVILRALVNLEADGGDTFFGEPELETEDLLRVLDGKGVITLFELGAQAARPALFSTFLMWVLADLFQTLPEEGDLDKPKLVFIFDEAHLLFADASKAFLQQVEQTVKLIRSKGVGVFFCTQLPTDVPNAVLSQLGARIQHALRAFTPDDQKALTKTVRTYPTTENYDLEKALTSLGIGEAIVTVLSERGAPTPVAWTRIRPPRSLMDTIGNDAITAAASSSPLSAKYRQTVDRESAYEKLTAKVAGAPAPAPEPGLDLPPLPDLPPPPPAQPEGPNMAEQILGNSAVKSFLRSAASAAGREISRSIFGTGKRRRR</sequence>
<evidence type="ECO:0000259" key="2">
    <source>
        <dbReference type="Pfam" id="PF05872"/>
    </source>
</evidence>
<feature type="region of interest" description="Disordered" evidence="1">
    <location>
        <begin position="511"/>
        <end position="544"/>
    </location>
</feature>
<dbReference type="InterPro" id="IPR033186">
    <property type="entry name" value="HerA_C"/>
</dbReference>
<proteinExistence type="predicted"/>
<dbReference type="InterPro" id="IPR051162">
    <property type="entry name" value="T4SS_component"/>
</dbReference>
<dbReference type="InterPro" id="IPR027417">
    <property type="entry name" value="P-loop_NTPase"/>
</dbReference>
<dbReference type="AlphaFoldDB" id="A0A1B1KAN9"/>
<dbReference type="Gene3D" id="3.40.50.300">
    <property type="entry name" value="P-loop containing nucleotide triphosphate hydrolases"/>
    <property type="match status" value="2"/>
</dbReference>
<dbReference type="Proteomes" id="UP000186108">
    <property type="component" value="Chromosome"/>
</dbReference>
<dbReference type="PANTHER" id="PTHR30121:SF6">
    <property type="entry name" value="SLR6007 PROTEIN"/>
    <property type="match status" value="1"/>
</dbReference>
<dbReference type="Pfam" id="PF05872">
    <property type="entry name" value="HerA_C"/>
    <property type="match status" value="1"/>
</dbReference>
<reference evidence="3 4" key="1">
    <citation type="submission" date="2014-07" db="EMBL/GenBank/DDBJ databases">
        <authorList>
            <person name="Zhang J.E."/>
            <person name="Yang H."/>
            <person name="Guo J."/>
            <person name="Deng Z."/>
            <person name="Luo H."/>
            <person name="Luo M."/>
            <person name="Zhao B."/>
        </authorList>
    </citation>
    <scope>NUCLEOTIDE SEQUENCE [LARGE SCALE GENOMIC DNA]</scope>
    <source>
        <strain evidence="3 4">1CP</strain>
    </source>
</reference>
<feature type="domain" description="Helicase HerA-like C-terminal" evidence="2">
    <location>
        <begin position="93"/>
        <end position="579"/>
    </location>
</feature>
<dbReference type="PATRIC" id="fig|37919.13.peg.5236"/>
<gene>
    <name evidence="3" type="ORF">R1CP_24905</name>
</gene>
<dbReference type="EMBL" id="CP009111">
    <property type="protein sequence ID" value="ANS29641.1"/>
    <property type="molecule type" value="Genomic_DNA"/>
</dbReference>
<dbReference type="RefSeq" id="WP_065491785.1">
    <property type="nucleotide sequence ID" value="NZ_CP009111.1"/>
</dbReference>
<name>A0A1B1KAN9_RHOOP</name>
<accession>A0A1B1KAN9</accession>
<organism evidence="3 4">
    <name type="scientific">Rhodococcus opacus</name>
    <name type="common">Nocardia opaca</name>
    <dbReference type="NCBI Taxonomy" id="37919"/>
    <lineage>
        <taxon>Bacteria</taxon>
        <taxon>Bacillati</taxon>
        <taxon>Actinomycetota</taxon>
        <taxon>Actinomycetes</taxon>
        <taxon>Mycobacteriales</taxon>
        <taxon>Nocardiaceae</taxon>
        <taxon>Rhodococcus</taxon>
    </lineage>
</organism>
<feature type="region of interest" description="Disordered" evidence="1">
    <location>
        <begin position="1"/>
        <end position="21"/>
    </location>
</feature>
<protein>
    <recommendedName>
        <fullName evidence="2">Helicase HerA-like C-terminal domain-containing protein</fullName>
    </recommendedName>
</protein>